<dbReference type="Gene3D" id="3.30.460.10">
    <property type="entry name" value="Beta Polymerase, domain 2"/>
    <property type="match status" value="1"/>
</dbReference>
<evidence type="ECO:0000259" key="13">
    <source>
        <dbReference type="Pfam" id="PF01909"/>
    </source>
</evidence>
<evidence type="ECO:0000313" key="14">
    <source>
        <dbReference type="EMBL" id="TAJ43727.1"/>
    </source>
</evidence>
<feature type="domain" description="Polymerase nucleotidyl transferase" evidence="13">
    <location>
        <begin position="23"/>
        <end position="94"/>
    </location>
</feature>
<dbReference type="GO" id="GO:0005524">
    <property type="term" value="F:ATP binding"/>
    <property type="evidence" value="ECO:0007669"/>
    <property type="project" value="UniProtKB-KW"/>
</dbReference>
<comment type="catalytic activity">
    <reaction evidence="11">
        <text>O-(5'-adenylyl)-L-tyrosyl-[protein] + ATP = O-[5'-(adenylyl-(5'-&gt;3')-adenylyl)]-L-tyrosyl-[protein] + diphosphate</text>
        <dbReference type="Rhea" id="RHEA:66528"/>
        <dbReference type="Rhea" id="RHEA-COMP:13846"/>
        <dbReference type="Rhea" id="RHEA-COMP:17046"/>
        <dbReference type="ChEBI" id="CHEBI:30616"/>
        <dbReference type="ChEBI" id="CHEBI:33019"/>
        <dbReference type="ChEBI" id="CHEBI:83624"/>
        <dbReference type="ChEBI" id="CHEBI:167160"/>
    </reaction>
</comment>
<keyword evidence="3 14" id="KW-0808">Transferase</keyword>
<comment type="cofactor">
    <cofactor evidence="1">
        <name>Mg(2+)</name>
        <dbReference type="ChEBI" id="CHEBI:18420"/>
    </cofactor>
</comment>
<evidence type="ECO:0000256" key="11">
    <source>
        <dbReference type="ARBA" id="ARBA00047518"/>
    </source>
</evidence>
<organism evidence="14 15">
    <name type="scientific">Methanofollis fontis</name>
    <dbReference type="NCBI Taxonomy" id="2052832"/>
    <lineage>
        <taxon>Archaea</taxon>
        <taxon>Methanobacteriati</taxon>
        <taxon>Methanobacteriota</taxon>
        <taxon>Stenosarchaea group</taxon>
        <taxon>Methanomicrobia</taxon>
        <taxon>Methanomicrobiales</taxon>
        <taxon>Methanomicrobiaceae</taxon>
        <taxon>Methanofollis</taxon>
    </lineage>
</organism>
<dbReference type="InterPro" id="IPR002934">
    <property type="entry name" value="Polymerase_NTP_transf_dom"/>
</dbReference>
<gene>
    <name evidence="14" type="ORF">CUJ86_10330</name>
</gene>
<comment type="catalytic activity">
    <reaction evidence="12">
        <text>L-tyrosyl-[protein] + ATP = O-(5'-adenylyl)-L-tyrosyl-[protein] + diphosphate</text>
        <dbReference type="Rhea" id="RHEA:54288"/>
        <dbReference type="Rhea" id="RHEA-COMP:10136"/>
        <dbReference type="Rhea" id="RHEA-COMP:13846"/>
        <dbReference type="ChEBI" id="CHEBI:30616"/>
        <dbReference type="ChEBI" id="CHEBI:33019"/>
        <dbReference type="ChEBI" id="CHEBI:46858"/>
        <dbReference type="ChEBI" id="CHEBI:83624"/>
        <dbReference type="EC" id="2.7.7.108"/>
    </reaction>
</comment>
<dbReference type="OrthoDB" id="61846at2157"/>
<reference evidence="14 15" key="1">
    <citation type="submission" date="2017-11" db="EMBL/GenBank/DDBJ databases">
        <title>Isolation and Characterization of Methanofollis Species from Methane Seep Offshore SW Taiwan.</title>
        <authorList>
            <person name="Teng N.-H."/>
            <person name="Lai M.-C."/>
            <person name="Chen S.-C."/>
        </authorList>
    </citation>
    <scope>NUCLEOTIDE SEQUENCE [LARGE SCALE GENOMIC DNA]</scope>
    <source>
        <strain evidence="14 15">FWC-SCC2</strain>
    </source>
</reference>
<sequence>MSLYADVLEKRDEILRIAADHGALTVRLFGSAVRGEETPESDIDLLVEFEPGRNLLDHVALVQDLEDLLGRRVDVVTEGGLHWHIRDRIHQEAVPL</sequence>
<dbReference type="Pfam" id="PF01909">
    <property type="entry name" value="NTP_transf_2"/>
    <property type="match status" value="1"/>
</dbReference>
<evidence type="ECO:0000256" key="2">
    <source>
        <dbReference type="ARBA" id="ARBA00022649"/>
    </source>
</evidence>
<dbReference type="InterPro" id="IPR043519">
    <property type="entry name" value="NT_sf"/>
</dbReference>
<comment type="caution">
    <text evidence="14">The sequence shown here is derived from an EMBL/GenBank/DDBJ whole genome shotgun (WGS) entry which is preliminary data.</text>
</comment>
<dbReference type="Proteomes" id="UP000292580">
    <property type="component" value="Unassembled WGS sequence"/>
</dbReference>
<protein>
    <recommendedName>
        <fullName evidence="9">protein adenylyltransferase</fullName>
        <ecNumber evidence="9">2.7.7.108</ecNumber>
    </recommendedName>
</protein>
<dbReference type="RefSeq" id="WP_130647489.1">
    <property type="nucleotide sequence ID" value="NZ_PGCL01000004.1"/>
</dbReference>
<dbReference type="GO" id="GO:0070733">
    <property type="term" value="F:AMPylase activity"/>
    <property type="evidence" value="ECO:0007669"/>
    <property type="project" value="UniProtKB-EC"/>
</dbReference>
<accession>A0A483CNX1</accession>
<keyword evidence="7" id="KW-0067">ATP-binding</keyword>
<evidence type="ECO:0000256" key="4">
    <source>
        <dbReference type="ARBA" id="ARBA00022695"/>
    </source>
</evidence>
<evidence type="ECO:0000256" key="8">
    <source>
        <dbReference type="ARBA" id="ARBA00022842"/>
    </source>
</evidence>
<comment type="similarity">
    <text evidence="10">Belongs to the MntA antitoxin family.</text>
</comment>
<evidence type="ECO:0000256" key="5">
    <source>
        <dbReference type="ARBA" id="ARBA00022723"/>
    </source>
</evidence>
<evidence type="ECO:0000256" key="9">
    <source>
        <dbReference type="ARBA" id="ARBA00034531"/>
    </source>
</evidence>
<dbReference type="PANTHER" id="PTHR33571:SF12">
    <property type="entry name" value="BSL3053 PROTEIN"/>
    <property type="match status" value="1"/>
</dbReference>
<evidence type="ECO:0000256" key="10">
    <source>
        <dbReference type="ARBA" id="ARBA00038276"/>
    </source>
</evidence>
<dbReference type="EMBL" id="PGCL01000004">
    <property type="protein sequence ID" value="TAJ43727.1"/>
    <property type="molecule type" value="Genomic_DNA"/>
</dbReference>
<name>A0A483CNX1_9EURY</name>
<keyword evidence="6" id="KW-0547">Nucleotide-binding</keyword>
<dbReference type="CDD" id="cd05403">
    <property type="entry name" value="NT_KNTase_like"/>
    <property type="match status" value="1"/>
</dbReference>
<dbReference type="AlphaFoldDB" id="A0A483CNX1"/>
<keyword evidence="2" id="KW-1277">Toxin-antitoxin system</keyword>
<dbReference type="SUPFAM" id="SSF81301">
    <property type="entry name" value="Nucleotidyltransferase"/>
    <property type="match status" value="1"/>
</dbReference>
<keyword evidence="4" id="KW-0548">Nucleotidyltransferase</keyword>
<keyword evidence="5" id="KW-0479">Metal-binding</keyword>
<evidence type="ECO:0000256" key="12">
    <source>
        <dbReference type="ARBA" id="ARBA00048696"/>
    </source>
</evidence>
<dbReference type="EC" id="2.7.7.108" evidence="9"/>
<proteinExistence type="inferred from homology"/>
<keyword evidence="15" id="KW-1185">Reference proteome</keyword>
<dbReference type="PANTHER" id="PTHR33571">
    <property type="entry name" value="SSL8005 PROTEIN"/>
    <property type="match status" value="1"/>
</dbReference>
<dbReference type="GO" id="GO:0046872">
    <property type="term" value="F:metal ion binding"/>
    <property type="evidence" value="ECO:0007669"/>
    <property type="project" value="UniProtKB-KW"/>
</dbReference>
<keyword evidence="8" id="KW-0460">Magnesium</keyword>
<evidence type="ECO:0000256" key="1">
    <source>
        <dbReference type="ARBA" id="ARBA00001946"/>
    </source>
</evidence>
<evidence type="ECO:0000313" key="15">
    <source>
        <dbReference type="Proteomes" id="UP000292580"/>
    </source>
</evidence>
<evidence type="ECO:0000256" key="7">
    <source>
        <dbReference type="ARBA" id="ARBA00022840"/>
    </source>
</evidence>
<dbReference type="InterPro" id="IPR052038">
    <property type="entry name" value="Type-VII_TA_antitoxin"/>
</dbReference>
<evidence type="ECO:0000256" key="6">
    <source>
        <dbReference type="ARBA" id="ARBA00022741"/>
    </source>
</evidence>
<evidence type="ECO:0000256" key="3">
    <source>
        <dbReference type="ARBA" id="ARBA00022679"/>
    </source>
</evidence>